<dbReference type="SUPFAM" id="SSF54593">
    <property type="entry name" value="Glyoxalase/Bleomycin resistance protein/Dihydroxybiphenyl dioxygenase"/>
    <property type="match status" value="1"/>
</dbReference>
<name>A0ABR7RL11_9PROT</name>
<feature type="domain" description="VOC" evidence="1">
    <location>
        <begin position="4"/>
        <end position="126"/>
    </location>
</feature>
<dbReference type="Gene3D" id="3.10.180.10">
    <property type="entry name" value="2,3-Dihydroxybiphenyl 1,2-Dioxygenase, domain 1"/>
    <property type="match status" value="1"/>
</dbReference>
<accession>A0ABR7RL11</accession>
<dbReference type="CDD" id="cd07251">
    <property type="entry name" value="VOC_like"/>
    <property type="match status" value="1"/>
</dbReference>
<dbReference type="EMBL" id="JACTVA010000015">
    <property type="protein sequence ID" value="MBC9207275.1"/>
    <property type="molecule type" value="Genomic_DNA"/>
</dbReference>
<dbReference type="PANTHER" id="PTHR36503">
    <property type="entry name" value="BLR2520 PROTEIN"/>
    <property type="match status" value="1"/>
</dbReference>
<dbReference type="PROSITE" id="PS51819">
    <property type="entry name" value="VOC"/>
    <property type="match status" value="1"/>
</dbReference>
<dbReference type="RefSeq" id="WP_187784444.1">
    <property type="nucleotide sequence ID" value="NZ_JACTVA010000015.1"/>
</dbReference>
<sequence length="141" mass="14713">MEQRLSLVTLAVADLARATAFYEALGWQRGMRQAEGVSFFQAGGVIVSLYPRADLAADSGVAPAGSGFGGIVLAYNTRDKAEVDSVLAEVSQAGGRVTKPASDAFWGGYTGCFADLDGHLWEVAWNPDFSIAPDGAVTLPG</sequence>
<evidence type="ECO:0000313" key="3">
    <source>
        <dbReference type="Proteomes" id="UP000626026"/>
    </source>
</evidence>
<dbReference type="Pfam" id="PF00903">
    <property type="entry name" value="Glyoxalase"/>
    <property type="match status" value="1"/>
</dbReference>
<proteinExistence type="predicted"/>
<dbReference type="InterPro" id="IPR029068">
    <property type="entry name" value="Glyas_Bleomycin-R_OHBP_Dase"/>
</dbReference>
<dbReference type="InterPro" id="IPR037523">
    <property type="entry name" value="VOC_core"/>
</dbReference>
<comment type="caution">
    <text evidence="2">The sequence shown here is derived from an EMBL/GenBank/DDBJ whole genome shotgun (WGS) entry which is preliminary data.</text>
</comment>
<reference evidence="2 3" key="1">
    <citation type="journal article" date="2013" name="Int. J. Syst. Evol. Microbiol.">
        <title>Roseomonas aerophila sp. nov., isolated from air.</title>
        <authorList>
            <person name="Kim S.J."/>
            <person name="Weon H.Y."/>
            <person name="Ahn J.H."/>
            <person name="Hong S.B."/>
            <person name="Seok S.J."/>
            <person name="Whang K.S."/>
            <person name="Kwon S.W."/>
        </authorList>
    </citation>
    <scope>NUCLEOTIDE SEQUENCE [LARGE SCALE GENOMIC DNA]</scope>
    <source>
        <strain evidence="2 3">NBRC 108923</strain>
    </source>
</reference>
<keyword evidence="3" id="KW-1185">Reference proteome</keyword>
<organism evidence="2 3">
    <name type="scientific">Teichococcus aerophilus</name>
    <dbReference type="NCBI Taxonomy" id="1224513"/>
    <lineage>
        <taxon>Bacteria</taxon>
        <taxon>Pseudomonadati</taxon>
        <taxon>Pseudomonadota</taxon>
        <taxon>Alphaproteobacteria</taxon>
        <taxon>Acetobacterales</taxon>
        <taxon>Roseomonadaceae</taxon>
        <taxon>Roseomonas</taxon>
    </lineage>
</organism>
<dbReference type="PANTHER" id="PTHR36503:SF1">
    <property type="entry name" value="BLR2520 PROTEIN"/>
    <property type="match status" value="1"/>
</dbReference>
<dbReference type="Proteomes" id="UP000626026">
    <property type="component" value="Unassembled WGS sequence"/>
</dbReference>
<evidence type="ECO:0000259" key="1">
    <source>
        <dbReference type="PROSITE" id="PS51819"/>
    </source>
</evidence>
<gene>
    <name evidence="2" type="ORF">IBL26_10545</name>
</gene>
<dbReference type="InterPro" id="IPR004360">
    <property type="entry name" value="Glyas_Fos-R_dOase_dom"/>
</dbReference>
<protein>
    <submittedName>
        <fullName evidence="2">VOC family protein</fullName>
    </submittedName>
</protein>
<evidence type="ECO:0000313" key="2">
    <source>
        <dbReference type="EMBL" id="MBC9207275.1"/>
    </source>
</evidence>